<evidence type="ECO:0000313" key="1">
    <source>
        <dbReference type="EMBL" id="KAI5062333.1"/>
    </source>
</evidence>
<comment type="caution">
    <text evidence="1">The sequence shown here is derived from an EMBL/GenBank/DDBJ whole genome shotgun (WGS) entry which is preliminary data.</text>
</comment>
<accession>A0A9D4Z4Q2</accession>
<protein>
    <submittedName>
        <fullName evidence="1">Uncharacterized protein</fullName>
    </submittedName>
</protein>
<organism evidence="1 2">
    <name type="scientific">Adiantum capillus-veneris</name>
    <name type="common">Maidenhair fern</name>
    <dbReference type="NCBI Taxonomy" id="13818"/>
    <lineage>
        <taxon>Eukaryota</taxon>
        <taxon>Viridiplantae</taxon>
        <taxon>Streptophyta</taxon>
        <taxon>Embryophyta</taxon>
        <taxon>Tracheophyta</taxon>
        <taxon>Polypodiopsida</taxon>
        <taxon>Polypodiidae</taxon>
        <taxon>Polypodiales</taxon>
        <taxon>Pteridineae</taxon>
        <taxon>Pteridaceae</taxon>
        <taxon>Vittarioideae</taxon>
        <taxon>Adiantum</taxon>
    </lineage>
</organism>
<name>A0A9D4Z4Q2_ADICA</name>
<dbReference type="AlphaFoldDB" id="A0A9D4Z4Q2"/>
<gene>
    <name evidence="1" type="ORF">GOP47_0022872</name>
</gene>
<reference evidence="1" key="1">
    <citation type="submission" date="2021-01" db="EMBL/GenBank/DDBJ databases">
        <title>Adiantum capillus-veneris genome.</title>
        <authorList>
            <person name="Fang Y."/>
            <person name="Liao Q."/>
        </authorList>
    </citation>
    <scope>NUCLEOTIDE SEQUENCE</scope>
    <source>
        <strain evidence="1">H3</strain>
        <tissue evidence="1">Leaf</tissue>
    </source>
</reference>
<proteinExistence type="predicted"/>
<keyword evidence="2" id="KW-1185">Reference proteome</keyword>
<evidence type="ECO:0000313" key="2">
    <source>
        <dbReference type="Proteomes" id="UP000886520"/>
    </source>
</evidence>
<sequence>MLSKCSDLCPLPRTERNANCADISPYQTRRFLSTFVKDVFLLEFCDTPLSVGQLESEPTPQKKHLLMLPKQGMGSKTIMYLNYKTGPLLVMADLFDTLIQRLSHRLQVIVWSHSKSFKETYGFDLPGLVKRVRSIRSNRPCEDGSLHTLKYTGLIQGSSANDRGDTCEDIHSAGGEEFFEEYSDYEEVGVENDAEESGDLLLVEYNLSKSTVQHARGLDEINQEWVENLPRMSEYSLLMSALSSPNEKSLLVQAGLTPELSSASYVEQDVFASHAENFIFKLSEPFETVFMEQSLFSPKIFSSTFHMLKDQEAILDDVLGDHEGTLEHFKEIIDQAPQFLMLAAEFWRRQIASLICCRSSLRSSTLNQFSMTLLWSHHCASC</sequence>
<dbReference type="EMBL" id="JABFUD020000022">
    <property type="protein sequence ID" value="KAI5062333.1"/>
    <property type="molecule type" value="Genomic_DNA"/>
</dbReference>
<dbReference type="Proteomes" id="UP000886520">
    <property type="component" value="Chromosome 22"/>
</dbReference>